<dbReference type="SUPFAM" id="SSF48264">
    <property type="entry name" value="Cytochrome P450"/>
    <property type="match status" value="1"/>
</dbReference>
<keyword evidence="11" id="KW-0732">Signal</keyword>
<evidence type="ECO:0000256" key="11">
    <source>
        <dbReference type="SAM" id="SignalP"/>
    </source>
</evidence>
<dbReference type="STRING" id="47428.A0A284QKF6"/>
<keyword evidence="6 10" id="KW-0560">Oxidoreductase</keyword>
<comment type="cofactor">
    <cofactor evidence="1 9">
        <name>heme</name>
        <dbReference type="ChEBI" id="CHEBI:30413"/>
    </cofactor>
</comment>
<dbReference type="PANTHER" id="PTHR46300:SF4">
    <property type="entry name" value="CYTOCHROME P450 98A3"/>
    <property type="match status" value="1"/>
</dbReference>
<protein>
    <submittedName>
        <fullName evidence="12">Related to O-methylsterigmatocystin oxidoreductase</fullName>
    </submittedName>
</protein>
<dbReference type="Proteomes" id="UP000219338">
    <property type="component" value="Unassembled WGS sequence"/>
</dbReference>
<gene>
    <name evidence="12" type="ORF">ARMOST_00193</name>
</gene>
<evidence type="ECO:0000256" key="4">
    <source>
        <dbReference type="ARBA" id="ARBA00022617"/>
    </source>
</evidence>
<evidence type="ECO:0000256" key="5">
    <source>
        <dbReference type="ARBA" id="ARBA00022723"/>
    </source>
</evidence>
<name>A0A284QKF6_ARMOS</name>
<dbReference type="PRINTS" id="PR00463">
    <property type="entry name" value="EP450I"/>
</dbReference>
<dbReference type="InterPro" id="IPR050364">
    <property type="entry name" value="Cytochrome_P450_fung"/>
</dbReference>
<evidence type="ECO:0000256" key="8">
    <source>
        <dbReference type="ARBA" id="ARBA00023033"/>
    </source>
</evidence>
<dbReference type="PRINTS" id="PR00385">
    <property type="entry name" value="P450"/>
</dbReference>
<dbReference type="Gene3D" id="1.10.630.10">
    <property type="entry name" value="Cytochrome P450"/>
    <property type="match status" value="1"/>
</dbReference>
<reference evidence="13" key="1">
    <citation type="journal article" date="2017" name="Nat. Ecol. Evol.">
        <title>Genome expansion and lineage-specific genetic innovations in the forest pathogenic fungi Armillaria.</title>
        <authorList>
            <person name="Sipos G."/>
            <person name="Prasanna A.N."/>
            <person name="Walter M.C."/>
            <person name="O'Connor E."/>
            <person name="Balint B."/>
            <person name="Krizsan K."/>
            <person name="Kiss B."/>
            <person name="Hess J."/>
            <person name="Varga T."/>
            <person name="Slot J."/>
            <person name="Riley R."/>
            <person name="Boka B."/>
            <person name="Rigling D."/>
            <person name="Barry K."/>
            <person name="Lee J."/>
            <person name="Mihaltcheva S."/>
            <person name="LaButti K."/>
            <person name="Lipzen A."/>
            <person name="Waldron R."/>
            <person name="Moloney N.M."/>
            <person name="Sperisen C."/>
            <person name="Kredics L."/>
            <person name="Vagvoelgyi C."/>
            <person name="Patrignani A."/>
            <person name="Fitzpatrick D."/>
            <person name="Nagy I."/>
            <person name="Doyle S."/>
            <person name="Anderson J.B."/>
            <person name="Grigoriev I.V."/>
            <person name="Gueldener U."/>
            <person name="Muensterkoetter M."/>
            <person name="Nagy L.G."/>
        </authorList>
    </citation>
    <scope>NUCLEOTIDE SEQUENCE [LARGE SCALE GENOMIC DNA]</scope>
    <source>
        <strain evidence="13">C18/9</strain>
    </source>
</reference>
<feature type="binding site" description="axial binding residue" evidence="9">
    <location>
        <position position="426"/>
    </location>
    <ligand>
        <name>heme</name>
        <dbReference type="ChEBI" id="CHEBI:30413"/>
    </ligand>
    <ligandPart>
        <name>Fe</name>
        <dbReference type="ChEBI" id="CHEBI:18248"/>
    </ligandPart>
</feature>
<evidence type="ECO:0000256" key="1">
    <source>
        <dbReference type="ARBA" id="ARBA00001971"/>
    </source>
</evidence>
<dbReference type="GO" id="GO:0016705">
    <property type="term" value="F:oxidoreductase activity, acting on paired donors, with incorporation or reduction of molecular oxygen"/>
    <property type="evidence" value="ECO:0007669"/>
    <property type="project" value="InterPro"/>
</dbReference>
<sequence length="508" mass="57394">MLPSLILGSLLVLLFVCFRRYRFSNLPPGPSGVEQAVRTSGVVPSRDEESDRYGLVPNFNCGAFHIFGILVLGTIKAATDLLVVRGNIYSGRPRSIIAHEILSGGMRGIGMSDGPQYRKWKTLMQWGLSNTAALNYQRLQSIESFLLLRDFLKDEDPLQYKNHLRRFAISIVCCVAYGRRIKTLDDDIVVNNRALRILDFGKISVPGKFLVDSWPILLYLPKFLQWFRWEPEKRRAVDTEIYLSLLNDVKHPTQDGTAHPSMATHGLEKQQELGLTDVETAYALSAPWAAGTGTTIVTIEIFLLAMLHYPAVMKKAQAEIDSLIGPERMPDFKDFDALPYIQAVIKETMRWRCIAPIAVPHAVMSDDRASNIYVRTTALTSTRSAMTKDDTVFPNAEEFIPERFLNTSDRKMINFTLPFGFGRRQCPGTYVAWQSIFISVVRILWAFDIMPPVDEKGNKVLPSVDSFTSGLTTRPEPFKCYFEPRSSQAKDIIIQEADRAEIDALAWK</sequence>
<comment type="similarity">
    <text evidence="3 10">Belongs to the cytochrome P450 family.</text>
</comment>
<dbReference type="InterPro" id="IPR036396">
    <property type="entry name" value="Cyt_P450_sf"/>
</dbReference>
<proteinExistence type="inferred from homology"/>
<dbReference type="OrthoDB" id="1055148at2759"/>
<comment type="pathway">
    <text evidence="2">Secondary metabolite biosynthesis.</text>
</comment>
<organism evidence="12 13">
    <name type="scientific">Armillaria ostoyae</name>
    <name type="common">Armillaria root rot fungus</name>
    <dbReference type="NCBI Taxonomy" id="47428"/>
    <lineage>
        <taxon>Eukaryota</taxon>
        <taxon>Fungi</taxon>
        <taxon>Dikarya</taxon>
        <taxon>Basidiomycota</taxon>
        <taxon>Agaricomycotina</taxon>
        <taxon>Agaricomycetes</taxon>
        <taxon>Agaricomycetidae</taxon>
        <taxon>Agaricales</taxon>
        <taxon>Marasmiineae</taxon>
        <taxon>Physalacriaceae</taxon>
        <taxon>Armillaria</taxon>
    </lineage>
</organism>
<dbReference type="GO" id="GO:0005506">
    <property type="term" value="F:iron ion binding"/>
    <property type="evidence" value="ECO:0007669"/>
    <property type="project" value="InterPro"/>
</dbReference>
<evidence type="ECO:0000256" key="2">
    <source>
        <dbReference type="ARBA" id="ARBA00005179"/>
    </source>
</evidence>
<dbReference type="PANTHER" id="PTHR46300">
    <property type="entry name" value="P450, PUTATIVE (EUROFUNG)-RELATED-RELATED"/>
    <property type="match status" value="1"/>
</dbReference>
<dbReference type="InterPro" id="IPR002401">
    <property type="entry name" value="Cyt_P450_E_grp-I"/>
</dbReference>
<dbReference type="PROSITE" id="PS00086">
    <property type="entry name" value="CYTOCHROME_P450"/>
    <property type="match status" value="1"/>
</dbReference>
<evidence type="ECO:0000313" key="12">
    <source>
        <dbReference type="EMBL" id="SJK96944.1"/>
    </source>
</evidence>
<dbReference type="AlphaFoldDB" id="A0A284QKF6"/>
<evidence type="ECO:0000256" key="9">
    <source>
        <dbReference type="PIRSR" id="PIRSR602401-1"/>
    </source>
</evidence>
<accession>A0A284QKF6</accession>
<keyword evidence="8 10" id="KW-0503">Monooxygenase</keyword>
<evidence type="ECO:0000256" key="6">
    <source>
        <dbReference type="ARBA" id="ARBA00023002"/>
    </source>
</evidence>
<dbReference type="Pfam" id="PF00067">
    <property type="entry name" value="p450"/>
    <property type="match status" value="1"/>
</dbReference>
<feature type="signal peptide" evidence="11">
    <location>
        <begin position="1"/>
        <end position="24"/>
    </location>
</feature>
<keyword evidence="4 9" id="KW-0349">Heme</keyword>
<evidence type="ECO:0000256" key="7">
    <source>
        <dbReference type="ARBA" id="ARBA00023004"/>
    </source>
</evidence>
<keyword evidence="7 9" id="KW-0408">Iron</keyword>
<dbReference type="GO" id="GO:0020037">
    <property type="term" value="F:heme binding"/>
    <property type="evidence" value="ECO:0007669"/>
    <property type="project" value="InterPro"/>
</dbReference>
<feature type="chain" id="PRO_5012560679" evidence="11">
    <location>
        <begin position="25"/>
        <end position="508"/>
    </location>
</feature>
<dbReference type="CDD" id="cd11065">
    <property type="entry name" value="CYP64-like"/>
    <property type="match status" value="1"/>
</dbReference>
<dbReference type="InterPro" id="IPR017972">
    <property type="entry name" value="Cyt_P450_CS"/>
</dbReference>
<evidence type="ECO:0000313" key="13">
    <source>
        <dbReference type="Proteomes" id="UP000219338"/>
    </source>
</evidence>
<keyword evidence="5 9" id="KW-0479">Metal-binding</keyword>
<dbReference type="InterPro" id="IPR001128">
    <property type="entry name" value="Cyt_P450"/>
</dbReference>
<dbReference type="OMA" id="WFRWEPE"/>
<evidence type="ECO:0000256" key="10">
    <source>
        <dbReference type="RuleBase" id="RU000461"/>
    </source>
</evidence>
<evidence type="ECO:0000256" key="3">
    <source>
        <dbReference type="ARBA" id="ARBA00010617"/>
    </source>
</evidence>
<dbReference type="EMBL" id="FUEG01000001">
    <property type="protein sequence ID" value="SJK96944.1"/>
    <property type="molecule type" value="Genomic_DNA"/>
</dbReference>
<dbReference type="GO" id="GO:0004497">
    <property type="term" value="F:monooxygenase activity"/>
    <property type="evidence" value="ECO:0007669"/>
    <property type="project" value="UniProtKB-KW"/>
</dbReference>
<keyword evidence="13" id="KW-1185">Reference proteome</keyword>